<dbReference type="Proteomes" id="UP000785613">
    <property type="component" value="Unassembled WGS sequence"/>
</dbReference>
<dbReference type="InterPro" id="IPR050330">
    <property type="entry name" value="Bact_OuterMem_StrucFunc"/>
</dbReference>
<organism evidence="7 8">
    <name type="scientific">Massilia rubra</name>
    <dbReference type="NCBI Taxonomy" id="2607910"/>
    <lineage>
        <taxon>Bacteria</taxon>
        <taxon>Pseudomonadati</taxon>
        <taxon>Pseudomonadota</taxon>
        <taxon>Betaproteobacteria</taxon>
        <taxon>Burkholderiales</taxon>
        <taxon>Oxalobacteraceae</taxon>
        <taxon>Telluria group</taxon>
        <taxon>Massilia</taxon>
    </lineage>
</organism>
<comment type="subcellular location">
    <subcellularLocation>
        <location evidence="1">Cell outer membrane</location>
    </subcellularLocation>
</comment>
<dbReference type="PANTHER" id="PTHR30329">
    <property type="entry name" value="STATOR ELEMENT OF FLAGELLAR MOTOR COMPLEX"/>
    <property type="match status" value="1"/>
</dbReference>
<gene>
    <name evidence="7" type="ORF">F0185_17075</name>
</gene>
<dbReference type="EMBL" id="VUYU01000010">
    <property type="protein sequence ID" value="NHZ35281.1"/>
    <property type="molecule type" value="Genomic_DNA"/>
</dbReference>
<evidence type="ECO:0000259" key="6">
    <source>
        <dbReference type="PROSITE" id="PS51123"/>
    </source>
</evidence>
<dbReference type="InterPro" id="IPR006664">
    <property type="entry name" value="OMP_bac"/>
</dbReference>
<dbReference type="CDD" id="cd07185">
    <property type="entry name" value="OmpA_C-like"/>
    <property type="match status" value="1"/>
</dbReference>
<dbReference type="InterPro" id="IPR006665">
    <property type="entry name" value="OmpA-like"/>
</dbReference>
<dbReference type="PRINTS" id="PR01021">
    <property type="entry name" value="OMPADOMAIN"/>
</dbReference>
<evidence type="ECO:0000256" key="5">
    <source>
        <dbReference type="SAM" id="MobiDB-lite"/>
    </source>
</evidence>
<evidence type="ECO:0000313" key="8">
    <source>
        <dbReference type="Proteomes" id="UP000785613"/>
    </source>
</evidence>
<evidence type="ECO:0000256" key="1">
    <source>
        <dbReference type="ARBA" id="ARBA00004442"/>
    </source>
</evidence>
<evidence type="ECO:0000313" key="7">
    <source>
        <dbReference type="EMBL" id="NHZ35281.1"/>
    </source>
</evidence>
<dbReference type="InterPro" id="IPR036737">
    <property type="entry name" value="OmpA-like_sf"/>
</dbReference>
<dbReference type="PROSITE" id="PS51123">
    <property type="entry name" value="OMPA_2"/>
    <property type="match status" value="1"/>
</dbReference>
<accession>A0ABX0LSI0</accession>
<feature type="compositionally biased region" description="Low complexity" evidence="5">
    <location>
        <begin position="28"/>
        <end position="72"/>
    </location>
</feature>
<keyword evidence="8" id="KW-1185">Reference proteome</keyword>
<dbReference type="SUPFAM" id="SSF103088">
    <property type="entry name" value="OmpA-like"/>
    <property type="match status" value="1"/>
</dbReference>
<protein>
    <submittedName>
        <fullName evidence="7">OmpA family protein</fullName>
    </submittedName>
</protein>
<name>A0ABX0LSI0_9BURK</name>
<evidence type="ECO:0000256" key="3">
    <source>
        <dbReference type="ARBA" id="ARBA00023237"/>
    </source>
</evidence>
<dbReference type="PANTHER" id="PTHR30329:SF21">
    <property type="entry name" value="LIPOPROTEIN YIAD-RELATED"/>
    <property type="match status" value="1"/>
</dbReference>
<feature type="region of interest" description="Disordered" evidence="5">
    <location>
        <begin position="25"/>
        <end position="85"/>
    </location>
</feature>
<dbReference type="Pfam" id="PF00691">
    <property type="entry name" value="OmpA"/>
    <property type="match status" value="1"/>
</dbReference>
<proteinExistence type="predicted"/>
<sequence length="376" mass="40354">MAIHSYFLLPAAAVVSSLFIGCSRQSDTGTTPTNRTEPTLPSVSASPAEPFPATSSSPPTLSAAPLGPPATLENSPISGSANAEPPTLARSDILDKIPLTTAAVPPYPFFEYPAVIPKHQYRGELVEFDRVGIIVENKVRFVEGRYAEILFSNREANLTVLASHRSYTNAIEALGAVKVNSVSPDDPTFLKEFDSPKLRKDLHIPEREMSYDAYALRTTEGISWIVLMVNESRTNIFVAQAKELVSPVILKRAAAIKSELDAKGHIALYINFDTDKAIVKADGKAAVDEISTVLKADPALRLSIEGHTDNVGDAGHNSALSKQRADAVVQALLASGIDKTRLAAAGHGADQPLVPNTDEASRAKNRRVELVKVVKT</sequence>
<evidence type="ECO:0000256" key="2">
    <source>
        <dbReference type="ARBA" id="ARBA00023136"/>
    </source>
</evidence>
<feature type="domain" description="OmpA-like" evidence="6">
    <location>
        <begin position="259"/>
        <end position="376"/>
    </location>
</feature>
<reference evidence="7 8" key="1">
    <citation type="submission" date="2019-09" db="EMBL/GenBank/DDBJ databases">
        <title>Taxonomy of Antarctic Massilia spp.: description of Massilia rubra sp. nov., Massilia aquatica sp. nov., Massilia mucilaginosa sp. nov., Massilia frigida sp. nov. isolated from streams, lakes and regoliths.</title>
        <authorList>
            <person name="Holochova P."/>
            <person name="Sedlacek I."/>
            <person name="Kralova S."/>
            <person name="Maslanova I."/>
            <person name="Busse H.-J."/>
            <person name="Stankova E."/>
            <person name="Vrbovska V."/>
            <person name="Kovarovic V."/>
            <person name="Bartak M."/>
            <person name="Svec P."/>
            <person name="Pantucek R."/>
        </authorList>
    </citation>
    <scope>NUCLEOTIDE SEQUENCE [LARGE SCALE GENOMIC DNA]</scope>
    <source>
        <strain evidence="7 8">CCM 8692</strain>
    </source>
</reference>
<keyword evidence="3" id="KW-0998">Cell outer membrane</keyword>
<keyword evidence="2 4" id="KW-0472">Membrane</keyword>
<evidence type="ECO:0000256" key="4">
    <source>
        <dbReference type="PROSITE-ProRule" id="PRU00473"/>
    </source>
</evidence>
<dbReference type="Gene3D" id="3.30.1330.60">
    <property type="entry name" value="OmpA-like domain"/>
    <property type="match status" value="1"/>
</dbReference>
<comment type="caution">
    <text evidence="7">The sequence shown here is derived from an EMBL/GenBank/DDBJ whole genome shotgun (WGS) entry which is preliminary data.</text>
</comment>